<evidence type="ECO:0000313" key="3">
    <source>
        <dbReference type="Proteomes" id="UP000008066"/>
    </source>
</evidence>
<accession>G0S201</accession>
<sequence length="372" mass="40320">MLFKLNIELFPLPFPLASSDSFQREYASVHHKFFPFDHVYLDSKAQLALLATPAHCAGKTYIVTGANSGLGFHAALHLAKLGAGRLILAVRNLAAGEEAKARILSAVPDAKTVIEVWSLDLAKYNTIVQFANRAERELERIDGLIENAGVCPGKREIAEGRVSAITVNVVGTLLLLALMLPGMGRKAKKYGEVARLVVVSSSLGFQDWVKGALEGIKGEQGLLAAVDKGEGEYETMKVYALSKLLLTFATRYIARFLVPDPTKSGVIITTVCPGLCDTGLPRYAPPEVQAPALKLIEQCGRTAEDGSRTLLHGTVAGIESHGRFLQHCEEGDDIPDWIRDDVGMQRKIWDDVARDLEDASPGVIDHLLAAAR</sequence>
<dbReference type="GO" id="GO:0016491">
    <property type="term" value="F:oxidoreductase activity"/>
    <property type="evidence" value="ECO:0007669"/>
    <property type="project" value="UniProtKB-KW"/>
</dbReference>
<dbReference type="PRINTS" id="PR00081">
    <property type="entry name" value="GDHRDH"/>
</dbReference>
<dbReference type="InterPro" id="IPR036291">
    <property type="entry name" value="NAD(P)-bd_dom_sf"/>
</dbReference>
<name>G0S201_CHATD</name>
<keyword evidence="1" id="KW-0560">Oxidoreductase</keyword>
<dbReference type="Pfam" id="PF00106">
    <property type="entry name" value="adh_short"/>
    <property type="match status" value="1"/>
</dbReference>
<organism evidence="3">
    <name type="scientific">Chaetomium thermophilum (strain DSM 1495 / CBS 144.50 / IMI 039719)</name>
    <name type="common">Thermochaetoides thermophila</name>
    <dbReference type="NCBI Taxonomy" id="759272"/>
    <lineage>
        <taxon>Eukaryota</taxon>
        <taxon>Fungi</taxon>
        <taxon>Dikarya</taxon>
        <taxon>Ascomycota</taxon>
        <taxon>Pezizomycotina</taxon>
        <taxon>Sordariomycetes</taxon>
        <taxon>Sordariomycetidae</taxon>
        <taxon>Sordariales</taxon>
        <taxon>Chaetomiaceae</taxon>
        <taxon>Thermochaetoides</taxon>
    </lineage>
</organism>
<dbReference type="eggNOG" id="KOG1208">
    <property type="taxonomic scope" value="Eukaryota"/>
</dbReference>
<dbReference type="GeneID" id="18255584"/>
<reference evidence="2 3" key="1">
    <citation type="journal article" date="2011" name="Cell">
        <title>Insight into structure and assembly of the nuclear pore complex by utilizing the genome of a eukaryotic thermophile.</title>
        <authorList>
            <person name="Amlacher S."/>
            <person name="Sarges P."/>
            <person name="Flemming D."/>
            <person name="van Noort V."/>
            <person name="Kunze R."/>
            <person name="Devos D.P."/>
            <person name="Arumugam M."/>
            <person name="Bork P."/>
            <person name="Hurt E."/>
        </authorList>
    </citation>
    <scope>NUCLEOTIDE SEQUENCE [LARGE SCALE GENOMIC DNA]</scope>
    <source>
        <strain evidence="3">DSM 1495 / CBS 144.50 / IMI 039719</strain>
    </source>
</reference>
<dbReference type="OMA" id="CLLHSCE"/>
<dbReference type="SUPFAM" id="SSF51735">
    <property type="entry name" value="NAD(P)-binding Rossmann-fold domains"/>
    <property type="match status" value="1"/>
</dbReference>
<proteinExistence type="predicted"/>
<protein>
    <submittedName>
        <fullName evidence="2">Uncharacterized protein</fullName>
    </submittedName>
</protein>
<dbReference type="Gene3D" id="3.40.50.720">
    <property type="entry name" value="NAD(P)-binding Rossmann-like Domain"/>
    <property type="match status" value="1"/>
</dbReference>
<dbReference type="RefSeq" id="XP_006692053.1">
    <property type="nucleotide sequence ID" value="XM_006691990.1"/>
</dbReference>
<dbReference type="Proteomes" id="UP000008066">
    <property type="component" value="Unassembled WGS sequence"/>
</dbReference>
<evidence type="ECO:0000313" key="2">
    <source>
        <dbReference type="EMBL" id="EGS23061.1"/>
    </source>
</evidence>
<dbReference type="EMBL" id="GL988039">
    <property type="protein sequence ID" value="EGS23061.1"/>
    <property type="molecule type" value="Genomic_DNA"/>
</dbReference>
<keyword evidence="3" id="KW-1185">Reference proteome</keyword>
<dbReference type="AlphaFoldDB" id="G0S201"/>
<dbReference type="InterPro" id="IPR002347">
    <property type="entry name" value="SDR_fam"/>
</dbReference>
<dbReference type="HOGENOM" id="CLU_010194_44_4_1"/>
<gene>
    <name evidence="2" type="ORF">CTHT_0015460</name>
</gene>
<dbReference type="PANTHER" id="PTHR43157">
    <property type="entry name" value="PHOSPHATIDYLINOSITOL-GLYCAN BIOSYNTHESIS CLASS F PROTEIN-RELATED"/>
    <property type="match status" value="1"/>
</dbReference>
<dbReference type="OrthoDB" id="542013at2759"/>
<dbReference type="KEGG" id="cthr:CTHT_0015460"/>
<dbReference type="PANTHER" id="PTHR43157:SF61">
    <property type="entry name" value="DEHYDROGENASE_REDUCTASE FAMILY PROTEIN, PUTATIVE (AFU_ORTHOLOGUE AFUA_3G01250)-RELATED"/>
    <property type="match status" value="1"/>
</dbReference>
<evidence type="ECO:0000256" key="1">
    <source>
        <dbReference type="ARBA" id="ARBA00023002"/>
    </source>
</evidence>